<dbReference type="Proteomes" id="UP000247696">
    <property type="component" value="Chromosome"/>
</dbReference>
<dbReference type="PANTHER" id="PTHR43201:SF32">
    <property type="entry name" value="2-SUCCINYLBENZOATE--COA LIGASE, CHLOROPLASTIC_PEROXISOMAL"/>
    <property type="match status" value="1"/>
</dbReference>
<feature type="region of interest" description="Disordered" evidence="1">
    <location>
        <begin position="429"/>
        <end position="450"/>
    </location>
</feature>
<dbReference type="InterPro" id="IPR045851">
    <property type="entry name" value="AMP-bd_C_sf"/>
</dbReference>
<dbReference type="KEGG" id="cpre:Csp1_05430"/>
<sequence length="450" mass="46349">MRFTDQVPLEAVTVATTRAGVDRVLPAYRGFLRGSRSILPVAPGPDGRRLCTLMAAGDEDASVSPGTLVACTSGSTGTPKGAMLQTHGVLAAVTASADYIRDRTGADPGPWLLALPAHHIAGTMVILRSLEAGHVPEVMDLTRGHFTSEGFVDATRRLVSRHPDLPRYTSLVPTQLARLVDAVPGSVSGNVSGTTAGDAVDALRSYAAVLVGGGAAPEALVRRCRSLGVTLMLTYGSSETAGGVVYDGEPLPGYSVRISTDAGDRSSGRIELTGPSVAEGYRQTSSLPAEATADAFPRPGTFRTSDLGSLTGGVLTVRGRADGAVNSAGLKILPEEVEKALAGAGYSACAGGVPDDEWGESVAALVQDPTVPAGTDLTTGVRATLKNTGTPAHLIPRHSYSFPDIPVTGPGKPDRVAVTEILRDLAAGPRSGSTLRAAGTFRPDRGWQRG</sequence>
<name>A0A2Z3YPI2_9CORY</name>
<dbReference type="EMBL" id="CP024988">
    <property type="protein sequence ID" value="AWT25361.1"/>
    <property type="molecule type" value="Genomic_DNA"/>
</dbReference>
<dbReference type="SUPFAM" id="SSF56801">
    <property type="entry name" value="Acetyl-CoA synthetase-like"/>
    <property type="match status" value="1"/>
</dbReference>
<dbReference type="GO" id="GO:0031956">
    <property type="term" value="F:medium-chain fatty acid-CoA ligase activity"/>
    <property type="evidence" value="ECO:0007669"/>
    <property type="project" value="TreeGrafter"/>
</dbReference>
<evidence type="ECO:0000313" key="4">
    <source>
        <dbReference type="Proteomes" id="UP000247696"/>
    </source>
</evidence>
<dbReference type="EC" id="6.2.1.26" evidence="3"/>
<proteinExistence type="predicted"/>
<evidence type="ECO:0000256" key="1">
    <source>
        <dbReference type="SAM" id="MobiDB-lite"/>
    </source>
</evidence>
<dbReference type="Gene3D" id="3.40.50.12780">
    <property type="entry name" value="N-terminal domain of ligase-like"/>
    <property type="match status" value="1"/>
</dbReference>
<dbReference type="Pfam" id="PF00501">
    <property type="entry name" value="AMP-binding"/>
    <property type="match status" value="1"/>
</dbReference>
<protein>
    <submittedName>
        <fullName evidence="3">Putative 2-succinylbenzoate--CoA ligase</fullName>
        <ecNumber evidence="3">6.2.1.26</ecNumber>
    </submittedName>
</protein>
<evidence type="ECO:0000313" key="3">
    <source>
        <dbReference type="EMBL" id="AWT25361.1"/>
    </source>
</evidence>
<dbReference type="RefSeq" id="WP_227871175.1">
    <property type="nucleotide sequence ID" value="NZ_CP024988.1"/>
</dbReference>
<dbReference type="STRING" id="1737425.GCA_900049755_00831"/>
<organism evidence="3 4">
    <name type="scientific">Corynebacterium provencense</name>
    <dbReference type="NCBI Taxonomy" id="1737425"/>
    <lineage>
        <taxon>Bacteria</taxon>
        <taxon>Bacillati</taxon>
        <taxon>Actinomycetota</taxon>
        <taxon>Actinomycetes</taxon>
        <taxon>Mycobacteriales</taxon>
        <taxon>Corynebacteriaceae</taxon>
        <taxon>Corynebacterium</taxon>
    </lineage>
</organism>
<dbReference type="PANTHER" id="PTHR43201">
    <property type="entry name" value="ACYL-COA SYNTHETASE"/>
    <property type="match status" value="1"/>
</dbReference>
<accession>A0A2Z3YPI2</accession>
<dbReference type="AlphaFoldDB" id="A0A2Z3YPI2"/>
<dbReference type="GO" id="GO:0008756">
    <property type="term" value="F:o-succinylbenzoate-CoA ligase activity"/>
    <property type="evidence" value="ECO:0007669"/>
    <property type="project" value="UniProtKB-EC"/>
</dbReference>
<reference evidence="4" key="1">
    <citation type="submission" date="2017-11" db="EMBL/GenBank/DDBJ databases">
        <title>Otitis media/interna in a cat caused by the recently described species Corynebacterium provencense.</title>
        <authorList>
            <person name="Kittl S."/>
            <person name="Brodard I."/>
            <person name="Rychener L."/>
            <person name="Jores J."/>
            <person name="Roosje P."/>
            <person name="Gobeli Brawand S."/>
        </authorList>
    </citation>
    <scope>NUCLEOTIDE SEQUENCE [LARGE SCALE GENOMIC DNA]</scope>
    <source>
        <strain evidence="4">17KM38</strain>
    </source>
</reference>
<keyword evidence="3" id="KW-0436">Ligase</keyword>
<dbReference type="Gene3D" id="3.30.300.30">
    <property type="match status" value="1"/>
</dbReference>
<keyword evidence="4" id="KW-1185">Reference proteome</keyword>
<dbReference type="InterPro" id="IPR042099">
    <property type="entry name" value="ANL_N_sf"/>
</dbReference>
<dbReference type="GO" id="GO:0006631">
    <property type="term" value="P:fatty acid metabolic process"/>
    <property type="evidence" value="ECO:0007669"/>
    <property type="project" value="TreeGrafter"/>
</dbReference>
<gene>
    <name evidence="3" type="primary">menE</name>
    <name evidence="3" type="ORF">Csp1_05430</name>
</gene>
<feature type="domain" description="AMP-dependent synthetase/ligase" evidence="2">
    <location>
        <begin position="72"/>
        <end position="281"/>
    </location>
</feature>
<evidence type="ECO:0000259" key="2">
    <source>
        <dbReference type="Pfam" id="PF00501"/>
    </source>
</evidence>
<dbReference type="InterPro" id="IPR000873">
    <property type="entry name" value="AMP-dep_synth/lig_dom"/>
</dbReference>